<protein>
    <recommendedName>
        <fullName evidence="1">ATPase BadF/BadG/BcrA/BcrD type domain-containing protein</fullName>
    </recommendedName>
</protein>
<dbReference type="PANTHER" id="PTHR43190:SF3">
    <property type="entry name" value="N-ACETYL-D-GLUCOSAMINE KINASE"/>
    <property type="match status" value="1"/>
</dbReference>
<dbReference type="Proteomes" id="UP000033411">
    <property type="component" value="Unassembled WGS sequence"/>
</dbReference>
<evidence type="ECO:0000259" key="1">
    <source>
        <dbReference type="Pfam" id="PF01869"/>
    </source>
</evidence>
<accession>A0A0F5Q9H5</accession>
<dbReference type="RefSeq" id="WP_046137382.1">
    <property type="nucleotide sequence ID" value="NZ_LANJ01000019.1"/>
</dbReference>
<dbReference type="SUPFAM" id="SSF53067">
    <property type="entry name" value="Actin-like ATPase domain"/>
    <property type="match status" value="2"/>
</dbReference>
<dbReference type="EMBL" id="LANJ01000019">
    <property type="protein sequence ID" value="KKC37418.1"/>
    <property type="molecule type" value="Genomic_DNA"/>
</dbReference>
<organism evidence="2 3">
    <name type="scientific">Devosia epidermidihirudinis</name>
    <dbReference type="NCBI Taxonomy" id="1293439"/>
    <lineage>
        <taxon>Bacteria</taxon>
        <taxon>Pseudomonadati</taxon>
        <taxon>Pseudomonadota</taxon>
        <taxon>Alphaproteobacteria</taxon>
        <taxon>Hyphomicrobiales</taxon>
        <taxon>Devosiaceae</taxon>
        <taxon>Devosia</taxon>
    </lineage>
</organism>
<dbReference type="Gene3D" id="3.30.420.40">
    <property type="match status" value="2"/>
</dbReference>
<keyword evidence="3" id="KW-1185">Reference proteome</keyword>
<dbReference type="STRING" id="1293439.WH87_12880"/>
<proteinExistence type="predicted"/>
<dbReference type="PANTHER" id="PTHR43190">
    <property type="entry name" value="N-ACETYL-D-GLUCOSAMINE KINASE"/>
    <property type="match status" value="1"/>
</dbReference>
<gene>
    <name evidence="2" type="ORF">WH87_12880</name>
</gene>
<feature type="domain" description="ATPase BadF/BadG/BcrA/BcrD type" evidence="1">
    <location>
        <begin position="7"/>
        <end position="286"/>
    </location>
</feature>
<reference evidence="2 3" key="1">
    <citation type="submission" date="2015-03" db="EMBL/GenBank/DDBJ databases">
        <authorList>
            <person name="Lepp D."/>
            <person name="Hassan Y.I."/>
            <person name="Li X.-Z."/>
            <person name="Zhou T."/>
        </authorList>
    </citation>
    <scope>NUCLEOTIDE SEQUENCE [LARGE SCALE GENOMIC DNA]</scope>
    <source>
        <strain evidence="2 3">E84</strain>
    </source>
</reference>
<dbReference type="InterPro" id="IPR052519">
    <property type="entry name" value="Euk-type_GlcNAc_Kinase"/>
</dbReference>
<evidence type="ECO:0000313" key="3">
    <source>
        <dbReference type="Proteomes" id="UP000033411"/>
    </source>
</evidence>
<evidence type="ECO:0000313" key="2">
    <source>
        <dbReference type="EMBL" id="KKC37418.1"/>
    </source>
</evidence>
<sequence>MNNQLVVGIDIGGTKTHLIAANGESDLAEHVVRTAEWRVADVQSNAISIRDLVQSLCREETPTAVAVGAHGCDTDWHCDQLQAALATVLSCPVRVVNDCELLIPAAGFSAGIGVVSGTGSIAVSRSATGNMLAAGGWGWLLGDEGSAPTLVRDAARAVRASIDHGLSDDPLIAMLLGALGIDDPIKLGRRLYEMGDGVVWGQQAPVVFEAAEAGSRLATMVVSQAGEALAELVTTLVGRGADARHVVAGGGVIVQQPRLMEAFHTAMAKKHPSSRVTLLDAAPVKGALTLARRLSMPNAHT</sequence>
<dbReference type="InterPro" id="IPR043129">
    <property type="entry name" value="ATPase_NBD"/>
</dbReference>
<dbReference type="AlphaFoldDB" id="A0A0F5Q9H5"/>
<name>A0A0F5Q9H5_9HYPH</name>
<dbReference type="Pfam" id="PF01869">
    <property type="entry name" value="BcrAD_BadFG"/>
    <property type="match status" value="1"/>
</dbReference>
<dbReference type="CDD" id="cd24007">
    <property type="entry name" value="ASKHA_NBD_eukNAGK-like"/>
    <property type="match status" value="1"/>
</dbReference>
<comment type="caution">
    <text evidence="2">The sequence shown here is derived from an EMBL/GenBank/DDBJ whole genome shotgun (WGS) entry which is preliminary data.</text>
</comment>
<dbReference type="PATRIC" id="fig|1293439.3.peg.2184"/>
<dbReference type="InterPro" id="IPR002731">
    <property type="entry name" value="ATPase_BadF"/>
</dbReference>